<dbReference type="Pfam" id="PF10316">
    <property type="entry name" value="7TM_GPCR_Srbc"/>
    <property type="match status" value="1"/>
</dbReference>
<protein>
    <submittedName>
        <fullName evidence="2">Uncharacterized protein</fullName>
    </submittedName>
</protein>
<feature type="transmembrane region" description="Helical" evidence="1">
    <location>
        <begin position="20"/>
        <end position="43"/>
    </location>
</feature>
<evidence type="ECO:0000313" key="3">
    <source>
        <dbReference type="Proteomes" id="UP001201812"/>
    </source>
</evidence>
<accession>A0AAD4MQY4</accession>
<dbReference type="EMBL" id="JAKKPZ010000074">
    <property type="protein sequence ID" value="KAI1703974.1"/>
    <property type="molecule type" value="Genomic_DNA"/>
</dbReference>
<keyword evidence="3" id="KW-1185">Reference proteome</keyword>
<sequence length="183" mass="20809">MNSTIKIPSEIDYTSYVNLAFSIAIVVFHVTTIFFTFHVIYCSKFGNKSTKLDRISNSFFIFLACRGIGAVLAIPYHVYLTVNWSPEAGQNYEPYALLWLGVGMLVHGCMSTLSALVLTLDRCLALTFPMHYNSRIAKWFPWFTVACFILSSIFFAFNILIEIPLDVEKGHMKFTRSKPSGYE</sequence>
<gene>
    <name evidence="2" type="ORF">DdX_14593</name>
</gene>
<organism evidence="2 3">
    <name type="scientific">Ditylenchus destructor</name>
    <dbReference type="NCBI Taxonomy" id="166010"/>
    <lineage>
        <taxon>Eukaryota</taxon>
        <taxon>Metazoa</taxon>
        <taxon>Ecdysozoa</taxon>
        <taxon>Nematoda</taxon>
        <taxon>Chromadorea</taxon>
        <taxon>Rhabditida</taxon>
        <taxon>Tylenchina</taxon>
        <taxon>Tylenchomorpha</taxon>
        <taxon>Sphaerularioidea</taxon>
        <taxon>Anguinidae</taxon>
        <taxon>Anguininae</taxon>
        <taxon>Ditylenchus</taxon>
    </lineage>
</organism>
<feature type="transmembrane region" description="Helical" evidence="1">
    <location>
        <begin position="139"/>
        <end position="161"/>
    </location>
</feature>
<keyword evidence="1" id="KW-1133">Transmembrane helix</keyword>
<dbReference type="InterPro" id="IPR019420">
    <property type="entry name" value="7TM_GPCR_serpentine_rcpt_Srbc"/>
</dbReference>
<keyword evidence="1" id="KW-0812">Transmembrane</keyword>
<dbReference type="Gene3D" id="1.20.1070.10">
    <property type="entry name" value="Rhodopsin 7-helix transmembrane proteins"/>
    <property type="match status" value="1"/>
</dbReference>
<feature type="transmembrane region" description="Helical" evidence="1">
    <location>
        <begin position="55"/>
        <end position="76"/>
    </location>
</feature>
<dbReference type="Proteomes" id="UP001201812">
    <property type="component" value="Unassembled WGS sequence"/>
</dbReference>
<evidence type="ECO:0000313" key="2">
    <source>
        <dbReference type="EMBL" id="KAI1703974.1"/>
    </source>
</evidence>
<reference evidence="2" key="1">
    <citation type="submission" date="2022-01" db="EMBL/GenBank/DDBJ databases">
        <title>Genome Sequence Resource for Two Populations of Ditylenchus destructor, the Migratory Endoparasitic Phytonematode.</title>
        <authorList>
            <person name="Zhang H."/>
            <person name="Lin R."/>
            <person name="Xie B."/>
        </authorList>
    </citation>
    <scope>NUCLEOTIDE SEQUENCE</scope>
    <source>
        <strain evidence="2">BazhouSP</strain>
    </source>
</reference>
<comment type="caution">
    <text evidence="2">The sequence shown here is derived from an EMBL/GenBank/DDBJ whole genome shotgun (WGS) entry which is preliminary data.</text>
</comment>
<proteinExistence type="predicted"/>
<evidence type="ECO:0000256" key="1">
    <source>
        <dbReference type="SAM" id="Phobius"/>
    </source>
</evidence>
<dbReference type="SUPFAM" id="SSF81321">
    <property type="entry name" value="Family A G protein-coupled receptor-like"/>
    <property type="match status" value="1"/>
</dbReference>
<feature type="transmembrane region" description="Helical" evidence="1">
    <location>
        <begin position="96"/>
        <end position="118"/>
    </location>
</feature>
<name>A0AAD4MQY4_9BILA</name>
<dbReference type="AlphaFoldDB" id="A0AAD4MQY4"/>
<keyword evidence="1" id="KW-0472">Membrane</keyword>